<dbReference type="AlphaFoldDB" id="A0A0B5EZX0"/>
<gene>
    <name evidence="2" type="ORF">SLNWT_3785</name>
</gene>
<dbReference type="KEGG" id="sals:SLNWT_3785"/>
<feature type="region of interest" description="Disordered" evidence="1">
    <location>
        <begin position="1"/>
        <end position="23"/>
    </location>
</feature>
<sequence>MPDLPPVLRRLGRGPQRPALAAPVAPSRRAAALVARLNRIPLG</sequence>
<evidence type="ECO:0000313" key="3">
    <source>
        <dbReference type="Proteomes" id="UP000031523"/>
    </source>
</evidence>
<dbReference type="EMBL" id="CP010519">
    <property type="protein sequence ID" value="AJE84161.1"/>
    <property type="molecule type" value="Genomic_DNA"/>
</dbReference>
<evidence type="ECO:0000313" key="2">
    <source>
        <dbReference type="EMBL" id="AJE84161.1"/>
    </source>
</evidence>
<proteinExistence type="predicted"/>
<accession>A0A0B5EZX0</accession>
<organism evidence="2 3">
    <name type="scientific">Streptomyces albus (strain ATCC 21838 / DSM 41398 / FERM P-419 / JCM 4703 / NBRC 107858)</name>
    <dbReference type="NCBI Taxonomy" id="1081613"/>
    <lineage>
        <taxon>Bacteria</taxon>
        <taxon>Bacillati</taxon>
        <taxon>Actinomycetota</taxon>
        <taxon>Actinomycetes</taxon>
        <taxon>Kitasatosporales</taxon>
        <taxon>Streptomycetaceae</taxon>
        <taxon>Streptomyces</taxon>
    </lineage>
</organism>
<name>A0A0B5EZX0_STRA4</name>
<evidence type="ECO:0000256" key="1">
    <source>
        <dbReference type="SAM" id="MobiDB-lite"/>
    </source>
</evidence>
<dbReference type="Proteomes" id="UP000031523">
    <property type="component" value="Chromosome"/>
</dbReference>
<protein>
    <submittedName>
        <fullName evidence="2">Uncharacterized protein</fullName>
    </submittedName>
</protein>
<reference evidence="2 3" key="1">
    <citation type="submission" date="2015-01" db="EMBL/GenBank/DDBJ databases">
        <title>Enhanced salinomycin production by adjusting the supply of polyketide extender units in Streptomyce albus DSM 41398.</title>
        <authorList>
            <person name="Lu C."/>
        </authorList>
    </citation>
    <scope>NUCLEOTIDE SEQUENCE [LARGE SCALE GENOMIC DNA]</scope>
    <source>
        <strain evidence="3">ATCC 21838 / DSM 41398 / FERM P-419 / JCM 4703 / NBRC 107858</strain>
    </source>
</reference>
<keyword evidence="3" id="KW-1185">Reference proteome</keyword>